<keyword evidence="3" id="KW-0813">Transport</keyword>
<evidence type="ECO:0000256" key="6">
    <source>
        <dbReference type="ARBA" id="ARBA00022989"/>
    </source>
</evidence>
<gene>
    <name evidence="9" type="ORF">Bccel_4108</name>
</gene>
<dbReference type="eggNOG" id="COG0531">
    <property type="taxonomic scope" value="Bacteria"/>
</dbReference>
<sequence length="369" mass="41522">MIKEGKIGTMEAISISTIFLTTKAFYINPGTVIKLTGTAGWYTTQISVLGSVLLFMIVYLLMKRFPGNDLINIFDIVTGRFLGKIFSLIFCGFFVYYSGISIREFVEMIKAYILPYTPPSAIIFLFIGVVLAYAYVGLEGIARMGYISFIVILIGLILILVLPSPYYEIDNIFPMGGYGLGASIQYGLLRTSAYSEVIFLAFIVKPLQGIKNFKKVGLLSLLFAGIIIGTIILCSLLAFEYPQGGENLSALFQLSRIVYFSRFFQRIETIFIFIWVMASVITVSLTFYLSVSTFCKTFRISKHRPYLLPFAFFTFLVTLLPENISEIVQVHTNFLRSYSMFIVYLIPILVLLIAIIRGKKGVNKEGEKV</sequence>
<name>A0A0L6JT15_9FIRM</name>
<feature type="transmembrane region" description="Helical" evidence="8">
    <location>
        <begin position="337"/>
        <end position="356"/>
    </location>
</feature>
<dbReference type="RefSeq" id="WP_036936135.1">
    <property type="nucleotide sequence ID" value="NZ_JQKC01000002.1"/>
</dbReference>
<dbReference type="GO" id="GO:0016020">
    <property type="term" value="C:membrane"/>
    <property type="evidence" value="ECO:0007669"/>
    <property type="project" value="UniProtKB-SubCell"/>
</dbReference>
<evidence type="ECO:0000256" key="3">
    <source>
        <dbReference type="ARBA" id="ARBA00022448"/>
    </source>
</evidence>
<comment type="caution">
    <text evidence="9">The sequence shown here is derived from an EMBL/GenBank/DDBJ whole genome shotgun (WGS) entry which is preliminary data.</text>
</comment>
<feature type="transmembrane region" description="Helical" evidence="8">
    <location>
        <begin position="7"/>
        <end position="27"/>
    </location>
</feature>
<accession>A0A0L6JT15</accession>
<dbReference type="Proteomes" id="UP000036923">
    <property type="component" value="Unassembled WGS sequence"/>
</dbReference>
<feature type="transmembrane region" description="Helical" evidence="8">
    <location>
        <begin position="81"/>
        <end position="100"/>
    </location>
</feature>
<dbReference type="EMBL" id="LGTC01000001">
    <property type="protein sequence ID" value="KNY28834.1"/>
    <property type="molecule type" value="Genomic_DNA"/>
</dbReference>
<dbReference type="Pfam" id="PF03845">
    <property type="entry name" value="Spore_permease"/>
    <property type="match status" value="1"/>
</dbReference>
<dbReference type="InterPro" id="IPR004761">
    <property type="entry name" value="Spore_GerAB"/>
</dbReference>
<evidence type="ECO:0000256" key="5">
    <source>
        <dbReference type="ARBA" id="ARBA00022692"/>
    </source>
</evidence>
<keyword evidence="7 8" id="KW-0472">Membrane</keyword>
<dbReference type="PANTHER" id="PTHR34975:SF2">
    <property type="entry name" value="SPORE GERMINATION PROTEIN A2"/>
    <property type="match status" value="1"/>
</dbReference>
<dbReference type="GO" id="GO:0009847">
    <property type="term" value="P:spore germination"/>
    <property type="evidence" value="ECO:0007669"/>
    <property type="project" value="InterPro"/>
</dbReference>
<feature type="transmembrane region" description="Helical" evidence="8">
    <location>
        <begin position="184"/>
        <end position="204"/>
    </location>
</feature>
<dbReference type="OrthoDB" id="1675410at2"/>
<feature type="transmembrane region" description="Helical" evidence="8">
    <location>
        <begin position="216"/>
        <end position="239"/>
    </location>
</feature>
<comment type="similarity">
    <text evidence="2">Belongs to the amino acid-polyamine-organocation (APC) superfamily. Spore germination protein (SGP) (TC 2.A.3.9) family.</text>
</comment>
<keyword evidence="5 8" id="KW-0812">Transmembrane</keyword>
<organism evidence="9 10">
    <name type="scientific">Pseudobacteroides cellulosolvens ATCC 35603 = DSM 2933</name>
    <dbReference type="NCBI Taxonomy" id="398512"/>
    <lineage>
        <taxon>Bacteria</taxon>
        <taxon>Bacillati</taxon>
        <taxon>Bacillota</taxon>
        <taxon>Clostridia</taxon>
        <taxon>Eubacteriales</taxon>
        <taxon>Oscillospiraceae</taxon>
        <taxon>Pseudobacteroides</taxon>
    </lineage>
</organism>
<proteinExistence type="inferred from homology"/>
<dbReference type="STRING" id="398512.Bccel_4108"/>
<keyword evidence="6 8" id="KW-1133">Transmembrane helix</keyword>
<evidence type="ECO:0000313" key="9">
    <source>
        <dbReference type="EMBL" id="KNY28834.1"/>
    </source>
</evidence>
<feature type="transmembrane region" description="Helical" evidence="8">
    <location>
        <begin position="306"/>
        <end position="325"/>
    </location>
</feature>
<feature type="transmembrane region" description="Helical" evidence="8">
    <location>
        <begin position="270"/>
        <end position="294"/>
    </location>
</feature>
<evidence type="ECO:0000313" key="10">
    <source>
        <dbReference type="Proteomes" id="UP000036923"/>
    </source>
</evidence>
<evidence type="ECO:0000256" key="2">
    <source>
        <dbReference type="ARBA" id="ARBA00007998"/>
    </source>
</evidence>
<dbReference type="NCBIfam" id="TIGR00912">
    <property type="entry name" value="2A0309"/>
    <property type="match status" value="1"/>
</dbReference>
<reference evidence="10" key="1">
    <citation type="submission" date="2015-07" db="EMBL/GenBank/DDBJ databases">
        <title>Near-Complete Genome Sequence of the Cellulolytic Bacterium Bacteroides (Pseudobacteroides) cellulosolvens ATCC 35603.</title>
        <authorList>
            <person name="Dassa B."/>
            <person name="Utturkar S.M."/>
            <person name="Klingeman D.M."/>
            <person name="Hurt R.A."/>
            <person name="Keller M."/>
            <person name="Xu J."/>
            <person name="Reddy Y.H.K."/>
            <person name="Borovok I."/>
            <person name="Grinberg I.R."/>
            <person name="Lamed R."/>
            <person name="Zhivin O."/>
            <person name="Bayer E.A."/>
            <person name="Brown S.D."/>
        </authorList>
    </citation>
    <scope>NUCLEOTIDE SEQUENCE [LARGE SCALE GENOMIC DNA]</scope>
    <source>
        <strain evidence="10">DSM 2933</strain>
    </source>
</reference>
<feature type="transmembrane region" description="Helical" evidence="8">
    <location>
        <begin position="120"/>
        <end position="138"/>
    </location>
</feature>
<protein>
    <submittedName>
        <fullName evidence="9">Spore germination protein</fullName>
    </submittedName>
</protein>
<evidence type="ECO:0000256" key="1">
    <source>
        <dbReference type="ARBA" id="ARBA00004141"/>
    </source>
</evidence>
<dbReference type="AlphaFoldDB" id="A0A0L6JT15"/>
<evidence type="ECO:0000256" key="4">
    <source>
        <dbReference type="ARBA" id="ARBA00022544"/>
    </source>
</evidence>
<feature type="transmembrane region" description="Helical" evidence="8">
    <location>
        <begin position="145"/>
        <end position="164"/>
    </location>
</feature>
<dbReference type="PANTHER" id="PTHR34975">
    <property type="entry name" value="SPORE GERMINATION PROTEIN A2"/>
    <property type="match status" value="1"/>
</dbReference>
<evidence type="ECO:0000256" key="8">
    <source>
        <dbReference type="SAM" id="Phobius"/>
    </source>
</evidence>
<comment type="subcellular location">
    <subcellularLocation>
        <location evidence="1">Membrane</location>
        <topology evidence="1">Multi-pass membrane protein</topology>
    </subcellularLocation>
</comment>
<evidence type="ECO:0000256" key="7">
    <source>
        <dbReference type="ARBA" id="ARBA00023136"/>
    </source>
</evidence>
<keyword evidence="10" id="KW-1185">Reference proteome</keyword>
<feature type="transmembrane region" description="Helical" evidence="8">
    <location>
        <begin position="39"/>
        <end position="61"/>
    </location>
</feature>
<keyword evidence="4" id="KW-0309">Germination</keyword>